<proteinExistence type="predicted"/>
<dbReference type="Proteomes" id="UP000002217">
    <property type="component" value="Chromosome"/>
</dbReference>
<dbReference type="OrthoDB" id="9816185at2"/>
<sequence length="394" mass="46011">MIQINTKRFEWTIINEIFKSTGNLICSLFKKIELYYTAPETSEVVKQLLTSWFFDCGSISASKISKYLLNQNLTQKIKEFDEGISLVLHPEDRCHSSLIYAWPVTKQKALKYSRPSERKKIILTVINIGNVHLFQGISRDDLEIEPRRNTVYSSVDRIKKITLCCDDQVSLVITQLSEIFDYDTFALKYRDQLLSALHVDVCPYCNRQYITNYIARESARATADIDHFYSKSQYPFLALSMYNFIPSCQICNSRFKLTSDFGHKEHIYPYERGFGEDGKFKFENIDCLLGGEPQYTIENLNNLEAIKNSIDTFHLREIYQSHKDYVQELVRKAQIYNDSQCAEYLTNFRGLFKNKEEMLRIVFGYYITEPDLGKRPLAKLTKDLLDDLEIQIEG</sequence>
<dbReference type="AlphaFoldDB" id="C8VVI3"/>
<keyword evidence="2" id="KW-1185">Reference proteome</keyword>
<dbReference type="KEGG" id="dae:Dtox_1425"/>
<reference evidence="1 2" key="1">
    <citation type="journal article" date="2009" name="Stand. Genomic Sci.">
        <title>Complete genome sequence of Desulfotomaculum acetoxidans type strain (5575).</title>
        <authorList>
            <person name="Spring S."/>
            <person name="Lapidus A."/>
            <person name="Schroder M."/>
            <person name="Gleim D."/>
            <person name="Sims D."/>
            <person name="Meincke L."/>
            <person name="Glavina Del Rio T."/>
            <person name="Tice H."/>
            <person name="Copeland A."/>
            <person name="Cheng J.F."/>
            <person name="Lucas S."/>
            <person name="Chen F."/>
            <person name="Nolan M."/>
            <person name="Bruce D."/>
            <person name="Goodwin L."/>
            <person name="Pitluck S."/>
            <person name="Ivanova N."/>
            <person name="Mavromatis K."/>
            <person name="Mikhailova N."/>
            <person name="Pati A."/>
            <person name="Chen A."/>
            <person name="Palaniappan K."/>
            <person name="Land M."/>
            <person name="Hauser L."/>
            <person name="Chang Y.J."/>
            <person name="Jeffries C.D."/>
            <person name="Chain P."/>
            <person name="Saunders E."/>
            <person name="Brettin T."/>
            <person name="Detter J.C."/>
            <person name="Goker M."/>
            <person name="Bristow J."/>
            <person name="Eisen J.A."/>
            <person name="Markowitz V."/>
            <person name="Hugenholtz P."/>
            <person name="Kyrpides N.C."/>
            <person name="Klenk H.P."/>
            <person name="Han C."/>
        </authorList>
    </citation>
    <scope>NUCLEOTIDE SEQUENCE [LARGE SCALE GENOMIC DNA]</scope>
    <source>
        <strain evidence="2">ATCC 49208 / DSM 771 / VKM B-1644</strain>
    </source>
</reference>
<dbReference type="HOGENOM" id="CLU_051468_1_1_9"/>
<gene>
    <name evidence="1" type="ordered locus">Dtox_1425</name>
</gene>
<dbReference type="EMBL" id="CP001720">
    <property type="protein sequence ID" value="ACV62298.1"/>
    <property type="molecule type" value="Genomic_DNA"/>
</dbReference>
<dbReference type="eggNOG" id="COG1403">
    <property type="taxonomic scope" value="Bacteria"/>
</dbReference>
<evidence type="ECO:0008006" key="3">
    <source>
        <dbReference type="Google" id="ProtNLM"/>
    </source>
</evidence>
<protein>
    <recommendedName>
        <fullName evidence="3">HNH nuclease domain-containing protein</fullName>
    </recommendedName>
</protein>
<evidence type="ECO:0000313" key="1">
    <source>
        <dbReference type="EMBL" id="ACV62298.1"/>
    </source>
</evidence>
<dbReference type="STRING" id="485916.Dtox_1425"/>
<name>C8VVI3_DESAS</name>
<organism evidence="1 2">
    <name type="scientific">Desulfofarcimen acetoxidans (strain ATCC 49208 / DSM 771 / KCTC 5769 / VKM B-1644 / 5575)</name>
    <name type="common">Desulfotomaculum acetoxidans</name>
    <dbReference type="NCBI Taxonomy" id="485916"/>
    <lineage>
        <taxon>Bacteria</taxon>
        <taxon>Bacillati</taxon>
        <taxon>Bacillota</taxon>
        <taxon>Clostridia</taxon>
        <taxon>Eubacteriales</taxon>
        <taxon>Peptococcaceae</taxon>
        <taxon>Desulfofarcimen</taxon>
    </lineage>
</organism>
<accession>C8VVI3</accession>
<dbReference type="Gene3D" id="1.10.30.50">
    <property type="match status" value="1"/>
</dbReference>
<dbReference type="RefSeq" id="WP_015757012.1">
    <property type="nucleotide sequence ID" value="NC_013216.1"/>
</dbReference>
<evidence type="ECO:0000313" key="2">
    <source>
        <dbReference type="Proteomes" id="UP000002217"/>
    </source>
</evidence>